<dbReference type="EMBL" id="CP010992">
    <property type="protein sequence ID" value="AMO18967.1"/>
    <property type="molecule type" value="Genomic_DNA"/>
</dbReference>
<evidence type="ECO:0000313" key="2">
    <source>
        <dbReference type="EMBL" id="AMO18967.1"/>
    </source>
</evidence>
<evidence type="ECO:0000259" key="1">
    <source>
        <dbReference type="Pfam" id="PF13568"/>
    </source>
</evidence>
<dbReference type="AlphaFoldDB" id="A0AAI8CFH4"/>
<dbReference type="Pfam" id="PF13568">
    <property type="entry name" value="OMP_b-brl_2"/>
    <property type="match status" value="1"/>
</dbReference>
<dbReference type="GeneID" id="60757614"/>
<protein>
    <submittedName>
        <fullName evidence="2">PorT family protein</fullName>
    </submittedName>
</protein>
<evidence type="ECO:0000313" key="3">
    <source>
        <dbReference type="Proteomes" id="UP000304840"/>
    </source>
</evidence>
<dbReference type="Proteomes" id="UP000304840">
    <property type="component" value="Chromosome"/>
</dbReference>
<feature type="domain" description="Outer membrane protein beta-barrel" evidence="1">
    <location>
        <begin position="20"/>
        <end position="160"/>
    </location>
</feature>
<name>A0AAI8CFH4_9FLAO</name>
<accession>A0AAI8CFH4</accession>
<dbReference type="InterPro" id="IPR025665">
    <property type="entry name" value="Beta-barrel_OMP_2"/>
</dbReference>
<gene>
    <name evidence="2" type="ORF">UN65_00065</name>
</gene>
<reference evidence="3" key="1">
    <citation type="submission" date="2016-03" db="EMBL/GenBank/DDBJ databases">
        <title>Flavobacterium columnare strain B185, complete genome.</title>
        <authorList>
            <person name="Sundberg L.-R."/>
            <person name="Papponen P."/>
            <person name="Laanto E."/>
        </authorList>
    </citation>
    <scope>NUCLEOTIDE SEQUENCE [LARGE SCALE GENOMIC DNA]</scope>
    <source>
        <strain evidence="3">B185</strain>
    </source>
</reference>
<dbReference type="RefSeq" id="WP_014165073.1">
    <property type="nucleotide sequence ID" value="NZ_CP010992.1"/>
</dbReference>
<organism evidence="2 3">
    <name type="scientific">Flavobacterium columnare</name>
    <dbReference type="NCBI Taxonomy" id="996"/>
    <lineage>
        <taxon>Bacteria</taxon>
        <taxon>Pseudomonadati</taxon>
        <taxon>Bacteroidota</taxon>
        <taxon>Flavobacteriia</taxon>
        <taxon>Flavobacteriales</taxon>
        <taxon>Flavobacteriaceae</taxon>
        <taxon>Flavobacterium</taxon>
    </lineage>
</organism>
<proteinExistence type="predicted"/>
<reference evidence="2 3" key="2">
    <citation type="submission" date="2019-05" db="EMBL/GenBank/DDBJ databases">
        <authorList>
            <person name="Ravantti J.J."/>
        </authorList>
    </citation>
    <scope>NUCLEOTIDE SEQUENCE [LARGE SCALE GENOMIC DNA]</scope>
    <source>
        <strain evidence="2 3">B185</strain>
    </source>
</reference>
<sequence>MKKESLLVLLLLSITFVTKAQLVTLGLKMGANYANFKSTTLQTKALTSYHAGLIAQIKVLEGFSLQPELLYSTQGATYDYAFQEFKSELGYVSLPLMAKIDLGKTLSLELGPQFSWLASKKVNWQTDVKTLDFSANAGLGVKLTDRLFIQGRYVLGLTEIGKNVDIKNSVGQLSLGVLF</sequence>